<proteinExistence type="predicted"/>
<keyword evidence="2" id="KW-1185">Reference proteome</keyword>
<reference evidence="1" key="3">
    <citation type="submission" date="2025-09" db="UniProtKB">
        <authorList>
            <consortium name="Ensembl"/>
        </authorList>
    </citation>
    <scope>IDENTIFICATION</scope>
    <source>
        <strain evidence="1">Guanapo</strain>
    </source>
</reference>
<sequence>QIRGFGQRKQYVVFRPVFSEDSLAEDHEKIERKHKALLEHVKENLR</sequence>
<reference evidence="2" key="1">
    <citation type="submission" date="2013-11" db="EMBL/GenBank/DDBJ databases">
        <title>The genomic landscape of the Guanapo guppy.</title>
        <authorList>
            <person name="Kuenstner A."/>
            <person name="Dreyer C."/>
        </authorList>
    </citation>
    <scope>NUCLEOTIDE SEQUENCE</scope>
    <source>
        <strain evidence="2">Guanapo</strain>
    </source>
</reference>
<evidence type="ECO:0000313" key="1">
    <source>
        <dbReference type="Ensembl" id="ENSPREP00000024632.1"/>
    </source>
</evidence>
<dbReference type="AlphaFoldDB" id="A0A3P9PRX7"/>
<accession>A0A3P9PRX7</accession>
<dbReference type="GeneTree" id="ENSGT00940000178360"/>
<evidence type="ECO:0000313" key="2">
    <source>
        <dbReference type="Proteomes" id="UP000242638"/>
    </source>
</evidence>
<protein>
    <submittedName>
        <fullName evidence="1">Uncharacterized protein</fullName>
    </submittedName>
</protein>
<dbReference type="Proteomes" id="UP000242638">
    <property type="component" value="Unassembled WGS sequence"/>
</dbReference>
<dbReference type="Ensembl" id="ENSPRET00000024879.1">
    <property type="protein sequence ID" value="ENSPREP00000024632.1"/>
    <property type="gene ID" value="ENSPREG00000016638.1"/>
</dbReference>
<name>A0A3P9PRX7_POERE</name>
<organism evidence="1 2">
    <name type="scientific">Poecilia reticulata</name>
    <name type="common">Guppy</name>
    <name type="synonym">Acanthophacelus reticulatus</name>
    <dbReference type="NCBI Taxonomy" id="8081"/>
    <lineage>
        <taxon>Eukaryota</taxon>
        <taxon>Metazoa</taxon>
        <taxon>Chordata</taxon>
        <taxon>Craniata</taxon>
        <taxon>Vertebrata</taxon>
        <taxon>Euteleostomi</taxon>
        <taxon>Actinopterygii</taxon>
        <taxon>Neopterygii</taxon>
        <taxon>Teleostei</taxon>
        <taxon>Neoteleostei</taxon>
        <taxon>Acanthomorphata</taxon>
        <taxon>Ovalentaria</taxon>
        <taxon>Atherinomorphae</taxon>
        <taxon>Cyprinodontiformes</taxon>
        <taxon>Poeciliidae</taxon>
        <taxon>Poeciliinae</taxon>
        <taxon>Poecilia</taxon>
    </lineage>
</organism>
<reference evidence="1" key="2">
    <citation type="submission" date="2025-08" db="UniProtKB">
        <authorList>
            <consortium name="Ensembl"/>
        </authorList>
    </citation>
    <scope>IDENTIFICATION</scope>
    <source>
        <strain evidence="1">Guanapo</strain>
    </source>
</reference>